<dbReference type="AlphaFoldDB" id="A0A1F6DV84"/>
<dbReference type="Proteomes" id="UP000177652">
    <property type="component" value="Unassembled WGS sequence"/>
</dbReference>
<dbReference type="STRING" id="1798497.A3D71_04525"/>
<organism evidence="2 3">
    <name type="scientific">Candidatus Kaiserbacteria bacterium RIFCSPHIGHO2_02_FULL_55_20</name>
    <dbReference type="NCBI Taxonomy" id="1798497"/>
    <lineage>
        <taxon>Bacteria</taxon>
        <taxon>Candidatus Kaiseribacteriota</taxon>
    </lineage>
</organism>
<dbReference type="Gene3D" id="1.10.10.10">
    <property type="entry name" value="Winged helix-like DNA-binding domain superfamily/Winged helix DNA-binding domain"/>
    <property type="match status" value="1"/>
</dbReference>
<evidence type="ECO:0000313" key="2">
    <source>
        <dbReference type="EMBL" id="OGG65318.1"/>
    </source>
</evidence>
<dbReference type="InterPro" id="IPR036390">
    <property type="entry name" value="WH_DNA-bd_sf"/>
</dbReference>
<gene>
    <name evidence="2" type="ORF">A3D71_04525</name>
</gene>
<proteinExistence type="predicted"/>
<reference evidence="2 3" key="1">
    <citation type="journal article" date="2016" name="Nat. Commun.">
        <title>Thousands of microbial genomes shed light on interconnected biogeochemical processes in an aquifer system.</title>
        <authorList>
            <person name="Anantharaman K."/>
            <person name="Brown C.T."/>
            <person name="Hug L.A."/>
            <person name="Sharon I."/>
            <person name="Castelle C.J."/>
            <person name="Probst A.J."/>
            <person name="Thomas B.C."/>
            <person name="Singh A."/>
            <person name="Wilkins M.J."/>
            <person name="Karaoz U."/>
            <person name="Brodie E.L."/>
            <person name="Williams K.H."/>
            <person name="Hubbard S.S."/>
            <person name="Banfield J.F."/>
        </authorList>
    </citation>
    <scope>NUCLEOTIDE SEQUENCE [LARGE SCALE GENOMIC DNA]</scope>
</reference>
<dbReference type="EMBL" id="MFLK01000052">
    <property type="protein sequence ID" value="OGG65318.1"/>
    <property type="molecule type" value="Genomic_DNA"/>
</dbReference>
<protein>
    <recommendedName>
        <fullName evidence="1">HTH arsR-type domain-containing protein</fullName>
    </recommendedName>
</protein>
<dbReference type="InterPro" id="IPR011991">
    <property type="entry name" value="ArsR-like_HTH"/>
</dbReference>
<evidence type="ECO:0000313" key="3">
    <source>
        <dbReference type="Proteomes" id="UP000177652"/>
    </source>
</evidence>
<dbReference type="CDD" id="cd00090">
    <property type="entry name" value="HTH_ARSR"/>
    <property type="match status" value="1"/>
</dbReference>
<dbReference type="PRINTS" id="PR00778">
    <property type="entry name" value="HTHARSR"/>
</dbReference>
<comment type="caution">
    <text evidence="2">The sequence shown here is derived from an EMBL/GenBank/DDBJ whole genome shotgun (WGS) entry which is preliminary data.</text>
</comment>
<evidence type="ECO:0000259" key="1">
    <source>
        <dbReference type="PROSITE" id="PS50987"/>
    </source>
</evidence>
<dbReference type="InterPro" id="IPR000835">
    <property type="entry name" value="HTH_MarR-typ"/>
</dbReference>
<accession>A0A1F6DV84</accession>
<sequence>MAEKKLKGPKKLERHFKGVSNHRRIQILILIAKHPEITLFDIVDAVNGNMKTISEHVRRLTLAGLVEKRYSGREVRHVLTPYGRTFYSFIETFSRS</sequence>
<feature type="domain" description="HTH arsR-type" evidence="1">
    <location>
        <begin position="6"/>
        <end position="96"/>
    </location>
</feature>
<dbReference type="SUPFAM" id="SSF46785">
    <property type="entry name" value="Winged helix' DNA-binding domain"/>
    <property type="match status" value="1"/>
</dbReference>
<name>A0A1F6DV84_9BACT</name>
<dbReference type="SMART" id="SM00418">
    <property type="entry name" value="HTH_ARSR"/>
    <property type="match status" value="1"/>
</dbReference>
<dbReference type="Pfam" id="PF13463">
    <property type="entry name" value="HTH_27"/>
    <property type="match status" value="1"/>
</dbReference>
<dbReference type="GO" id="GO:0003700">
    <property type="term" value="F:DNA-binding transcription factor activity"/>
    <property type="evidence" value="ECO:0007669"/>
    <property type="project" value="InterPro"/>
</dbReference>
<dbReference type="InterPro" id="IPR001845">
    <property type="entry name" value="HTH_ArsR_DNA-bd_dom"/>
</dbReference>
<dbReference type="PROSITE" id="PS50987">
    <property type="entry name" value="HTH_ARSR_2"/>
    <property type="match status" value="1"/>
</dbReference>
<dbReference type="InterPro" id="IPR036388">
    <property type="entry name" value="WH-like_DNA-bd_sf"/>
</dbReference>